<evidence type="ECO:0000313" key="2">
    <source>
        <dbReference type="Proteomes" id="UP000000435"/>
    </source>
</evidence>
<sequence length="105" mass="11614">MLIFVYIDFITIIVNSMLVFTGCVLLFCMGAMLICVATGNSIYDKILAANLFGTYSVVLIVVVGVINNTFSFLIDVSLVYACINFISTIAFMRFFLHGSFGKIKK</sequence>
<gene>
    <name evidence="1" type="ordered locus">Ecaj_0560</name>
</gene>
<protein>
    <submittedName>
        <fullName evidence="1">Multisubunit sodium/proton antiporter, MrpF subunit</fullName>
    </submittedName>
</protein>
<reference evidence="2" key="1">
    <citation type="journal article" date="2006" name="J. Bacteriol.">
        <title>The genome of the obligately intracellular bacterium Ehrlichia canis reveals themes of complex membrane structure and immune evasion strategies.</title>
        <authorList>
            <person name="Mavromatis K."/>
            <person name="Doyle C.K."/>
            <person name="Lykidis A."/>
            <person name="Ivanova N."/>
            <person name="Francino M.P."/>
            <person name="Chain P."/>
            <person name="Shin M."/>
            <person name="Malfatti S."/>
            <person name="Larimer F."/>
            <person name="Copeland A."/>
            <person name="Detter J.C."/>
            <person name="Land M."/>
            <person name="Richardson P.M."/>
            <person name="Yu X.J."/>
            <person name="Walker D.H."/>
            <person name="McBride J.W."/>
            <person name="Kyrpides N.C."/>
        </authorList>
    </citation>
    <scope>NUCLEOTIDE SEQUENCE [LARGE SCALE GENOMIC DNA]</scope>
    <source>
        <strain evidence="2">Jake</strain>
    </source>
</reference>
<name>A0ACA6AW64_EHRCJ</name>
<dbReference type="Proteomes" id="UP000000435">
    <property type="component" value="Chromosome"/>
</dbReference>
<accession>A0ACA6AW64</accession>
<dbReference type="EMBL" id="CP000107">
    <property type="protein sequence ID" value="AAZ68595.1"/>
    <property type="molecule type" value="Genomic_DNA"/>
</dbReference>
<keyword evidence="2" id="KW-1185">Reference proteome</keyword>
<proteinExistence type="predicted"/>
<organism evidence="1 2">
    <name type="scientific">Ehrlichia canis (strain Jake)</name>
    <dbReference type="NCBI Taxonomy" id="269484"/>
    <lineage>
        <taxon>Bacteria</taxon>
        <taxon>Pseudomonadati</taxon>
        <taxon>Pseudomonadota</taxon>
        <taxon>Alphaproteobacteria</taxon>
        <taxon>Rickettsiales</taxon>
        <taxon>Anaplasmataceae</taxon>
        <taxon>Ehrlichia</taxon>
    </lineage>
</organism>
<evidence type="ECO:0000313" key="1">
    <source>
        <dbReference type="EMBL" id="AAZ68595.1"/>
    </source>
</evidence>